<keyword evidence="3" id="KW-0378">Hydrolase</keyword>
<evidence type="ECO:0000256" key="1">
    <source>
        <dbReference type="ARBA" id="ARBA00022529"/>
    </source>
</evidence>
<evidence type="ECO:0000313" key="5">
    <source>
        <dbReference type="Proteomes" id="UP000076643"/>
    </source>
</evidence>
<dbReference type="EMBL" id="AUYB01000132">
    <property type="protein sequence ID" value="KZN32429.1"/>
    <property type="molecule type" value="Genomic_DNA"/>
</dbReference>
<dbReference type="PANTHER" id="PTHR37406:SF1">
    <property type="entry name" value="T4-TYPE LYSOZYME 1-RELATED"/>
    <property type="match status" value="1"/>
</dbReference>
<dbReference type="InterPro" id="IPR023346">
    <property type="entry name" value="Lysozyme-like_dom_sf"/>
</dbReference>
<dbReference type="RefSeq" id="WP_063365861.1">
    <property type="nucleotide sequence ID" value="NZ_AQHB01000023.1"/>
</dbReference>
<dbReference type="GO" id="GO:0042742">
    <property type="term" value="P:defense response to bacterium"/>
    <property type="evidence" value="ECO:0007669"/>
    <property type="project" value="UniProtKB-KW"/>
</dbReference>
<dbReference type="PANTHER" id="PTHR37406">
    <property type="entry name" value="T4-TYPE LYSOZYME 1-RELATED"/>
    <property type="match status" value="1"/>
</dbReference>
<comment type="caution">
    <text evidence="4">The sequence shown here is derived from an EMBL/GenBank/DDBJ whole genome shotgun (WGS) entry which is preliminary data.</text>
</comment>
<dbReference type="Gene3D" id="1.10.530.40">
    <property type="match status" value="1"/>
</dbReference>
<proteinExistence type="inferred from homology"/>
<gene>
    <name evidence="4" type="ORF">N475_22370</name>
</gene>
<dbReference type="EC" id="3.2.1.17" evidence="3"/>
<keyword evidence="2 3" id="KW-0081">Bacteriolytic enzyme</keyword>
<evidence type="ECO:0000256" key="3">
    <source>
        <dbReference type="RuleBase" id="RU003788"/>
    </source>
</evidence>
<dbReference type="SUPFAM" id="SSF53955">
    <property type="entry name" value="Lysozyme-like"/>
    <property type="match status" value="1"/>
</dbReference>
<accession>A0A166VAQ9</accession>
<dbReference type="PATRIC" id="fig|1365250.3.peg.4275"/>
<evidence type="ECO:0000313" key="4">
    <source>
        <dbReference type="EMBL" id="KZN32429.1"/>
    </source>
</evidence>
<dbReference type="InterPro" id="IPR052619">
    <property type="entry name" value="Phage_lysozyme-like"/>
</dbReference>
<name>A0A166VAQ9_9GAMM</name>
<organism evidence="4 5">
    <name type="scientific">Pseudoalteromonas luteoviolacea DSM 6061</name>
    <dbReference type="NCBI Taxonomy" id="1365250"/>
    <lineage>
        <taxon>Bacteria</taxon>
        <taxon>Pseudomonadati</taxon>
        <taxon>Pseudomonadota</taxon>
        <taxon>Gammaproteobacteria</taxon>
        <taxon>Alteromonadales</taxon>
        <taxon>Pseudoalteromonadaceae</taxon>
        <taxon>Pseudoalteromonas</taxon>
    </lineage>
</organism>
<comment type="similarity">
    <text evidence="3">Belongs to the glycosyl hydrolase 24 family.</text>
</comment>
<sequence length="144" mass="15984">MSHSTISVENLEALKVQLICHEGLTTIPTKNGLGELTIGVGRNLYHKGISEDEAERMLARDLDELHKEVSDNLPIFNQLGELRKLVLLNIAFSLGVEGLKSQKKLIAALCVQDFTVAANEILRSNWIPDCPDRKEELSMMMKAG</sequence>
<dbReference type="InterPro" id="IPR002196">
    <property type="entry name" value="Glyco_hydro_24"/>
</dbReference>
<keyword evidence="5" id="KW-1185">Reference proteome</keyword>
<reference evidence="4 5" key="1">
    <citation type="submission" date="2013-07" db="EMBL/GenBank/DDBJ databases">
        <title>Comparative Genomic and Metabolomic Analysis of Twelve Strains of Pseudoalteromonas luteoviolacea.</title>
        <authorList>
            <person name="Vynne N.G."/>
            <person name="Mansson M."/>
            <person name="Gram L."/>
        </authorList>
    </citation>
    <scope>NUCLEOTIDE SEQUENCE [LARGE SCALE GENOMIC DNA]</scope>
    <source>
        <strain evidence="4 5">DSM 6061</strain>
    </source>
</reference>
<dbReference type="GO" id="GO:0016998">
    <property type="term" value="P:cell wall macromolecule catabolic process"/>
    <property type="evidence" value="ECO:0007669"/>
    <property type="project" value="InterPro"/>
</dbReference>
<dbReference type="Proteomes" id="UP000076643">
    <property type="component" value="Unassembled WGS sequence"/>
</dbReference>
<dbReference type="GO" id="GO:0031640">
    <property type="term" value="P:killing of cells of another organism"/>
    <property type="evidence" value="ECO:0007669"/>
    <property type="project" value="UniProtKB-KW"/>
</dbReference>
<dbReference type="Pfam" id="PF00959">
    <property type="entry name" value="Phage_lysozyme"/>
    <property type="match status" value="1"/>
</dbReference>
<comment type="catalytic activity">
    <reaction evidence="3">
        <text>Hydrolysis of (1-&gt;4)-beta-linkages between N-acetylmuramic acid and N-acetyl-D-glucosamine residues in a peptidoglycan and between N-acetyl-D-glucosamine residues in chitodextrins.</text>
        <dbReference type="EC" id="3.2.1.17"/>
    </reaction>
</comment>
<keyword evidence="1 3" id="KW-0929">Antimicrobial</keyword>
<keyword evidence="3" id="KW-0326">Glycosidase</keyword>
<dbReference type="GO" id="GO:0003796">
    <property type="term" value="F:lysozyme activity"/>
    <property type="evidence" value="ECO:0007669"/>
    <property type="project" value="UniProtKB-EC"/>
</dbReference>
<dbReference type="InterPro" id="IPR023347">
    <property type="entry name" value="Lysozyme_dom_sf"/>
</dbReference>
<dbReference type="GO" id="GO:0009253">
    <property type="term" value="P:peptidoglycan catabolic process"/>
    <property type="evidence" value="ECO:0007669"/>
    <property type="project" value="InterPro"/>
</dbReference>
<evidence type="ECO:0000256" key="2">
    <source>
        <dbReference type="ARBA" id="ARBA00022638"/>
    </source>
</evidence>
<protein>
    <recommendedName>
        <fullName evidence="3">Lysozyme</fullName>
        <ecNumber evidence="3">3.2.1.17</ecNumber>
    </recommendedName>
</protein>
<dbReference type="AlphaFoldDB" id="A0A166VAQ9"/>